<dbReference type="Gene3D" id="1.10.10.10">
    <property type="entry name" value="Winged helix-like DNA-binding domain superfamily/Winged helix DNA-binding domain"/>
    <property type="match status" value="1"/>
</dbReference>
<reference evidence="2 3" key="1">
    <citation type="submission" date="2014-05" db="EMBL/GenBank/DDBJ databases">
        <title>Draft genome sequence of Amycolatopsis rifamycinica DSM 46095.</title>
        <authorList>
            <person name="Lal R."/>
            <person name="Saxena A."/>
            <person name="Kumari R."/>
            <person name="Mukherjee U."/>
            <person name="Singh P."/>
            <person name="Sangwan N."/>
            <person name="Mahato N.K."/>
        </authorList>
    </citation>
    <scope>NUCLEOTIDE SEQUENCE [LARGE SCALE GENOMIC DNA]</scope>
    <source>
        <strain evidence="2 3">DSM 46095</strain>
    </source>
</reference>
<dbReference type="AlphaFoldDB" id="A0A066U9I9"/>
<dbReference type="GO" id="GO:0006950">
    <property type="term" value="P:response to stress"/>
    <property type="evidence" value="ECO:0007669"/>
    <property type="project" value="TreeGrafter"/>
</dbReference>
<dbReference type="PROSITE" id="PS50995">
    <property type="entry name" value="HTH_MARR_2"/>
    <property type="match status" value="1"/>
</dbReference>
<proteinExistence type="predicted"/>
<accession>A0A066U9I9</accession>
<dbReference type="PANTHER" id="PTHR33164:SF99">
    <property type="entry name" value="MARR FAMILY REGULATORY PROTEIN"/>
    <property type="match status" value="1"/>
</dbReference>
<evidence type="ECO:0000313" key="2">
    <source>
        <dbReference type="EMBL" id="KDN23740.1"/>
    </source>
</evidence>
<dbReference type="STRING" id="287986.DV20_03185"/>
<dbReference type="SUPFAM" id="SSF46785">
    <property type="entry name" value="Winged helix' DNA-binding domain"/>
    <property type="match status" value="1"/>
</dbReference>
<dbReference type="InterPro" id="IPR000835">
    <property type="entry name" value="HTH_MarR-typ"/>
</dbReference>
<sequence length="156" mass="17697">MTEPGQRWLTADELSAWRAFMRLAQRLPASLEGQLQRDARLSFLEYYVLAHLSEQPDRRARMSELAALANTELSRLSHLIGRLEKRGFAHREPDPDNGRYTQAILTDAGFAHLESVAPGHVERVRELFADPLTPAELRTLRRIADKVLARVDDQAG</sequence>
<feature type="domain" description="HTH marR-type" evidence="1">
    <location>
        <begin position="13"/>
        <end position="149"/>
    </location>
</feature>
<comment type="caution">
    <text evidence="2">The sequence shown here is derived from an EMBL/GenBank/DDBJ whole genome shotgun (WGS) entry which is preliminary data.</text>
</comment>
<dbReference type="GO" id="GO:0003700">
    <property type="term" value="F:DNA-binding transcription factor activity"/>
    <property type="evidence" value="ECO:0007669"/>
    <property type="project" value="InterPro"/>
</dbReference>
<dbReference type="Proteomes" id="UP000027345">
    <property type="component" value="Unassembled WGS sequence"/>
</dbReference>
<organism evidence="2 3">
    <name type="scientific">Amycolatopsis rifamycinica</name>
    <dbReference type="NCBI Taxonomy" id="287986"/>
    <lineage>
        <taxon>Bacteria</taxon>
        <taxon>Bacillati</taxon>
        <taxon>Actinomycetota</taxon>
        <taxon>Actinomycetes</taxon>
        <taxon>Pseudonocardiales</taxon>
        <taxon>Pseudonocardiaceae</taxon>
        <taxon>Amycolatopsis</taxon>
    </lineage>
</organism>
<keyword evidence="3" id="KW-1185">Reference proteome</keyword>
<dbReference type="PANTHER" id="PTHR33164">
    <property type="entry name" value="TRANSCRIPTIONAL REGULATOR, MARR FAMILY"/>
    <property type="match status" value="1"/>
</dbReference>
<dbReference type="InterPro" id="IPR039422">
    <property type="entry name" value="MarR/SlyA-like"/>
</dbReference>
<evidence type="ECO:0000259" key="1">
    <source>
        <dbReference type="PROSITE" id="PS50995"/>
    </source>
</evidence>
<dbReference type="InterPro" id="IPR036388">
    <property type="entry name" value="WH-like_DNA-bd_sf"/>
</dbReference>
<gene>
    <name evidence="2" type="ORF">DV20_03185</name>
</gene>
<name>A0A066U9I9_9PSEU</name>
<dbReference type="InterPro" id="IPR036390">
    <property type="entry name" value="WH_DNA-bd_sf"/>
</dbReference>
<dbReference type="EMBL" id="JMQI01000005">
    <property type="protein sequence ID" value="KDN23740.1"/>
    <property type="molecule type" value="Genomic_DNA"/>
</dbReference>
<dbReference type="SMART" id="SM00347">
    <property type="entry name" value="HTH_MARR"/>
    <property type="match status" value="1"/>
</dbReference>
<dbReference type="eggNOG" id="COG1846">
    <property type="taxonomic scope" value="Bacteria"/>
</dbReference>
<evidence type="ECO:0000313" key="3">
    <source>
        <dbReference type="Proteomes" id="UP000027345"/>
    </source>
</evidence>
<dbReference type="Pfam" id="PF12802">
    <property type="entry name" value="MarR_2"/>
    <property type="match status" value="1"/>
</dbReference>
<protein>
    <submittedName>
        <fullName evidence="2">MarR family transcriptional regulator</fullName>
    </submittedName>
</protein>